<evidence type="ECO:0000256" key="8">
    <source>
        <dbReference type="RuleBase" id="RU365088"/>
    </source>
</evidence>
<protein>
    <recommendedName>
        <fullName evidence="8">Bcr/CflA family efflux transporter</fullName>
    </recommendedName>
</protein>
<name>A0A222FEL8_9GAMM</name>
<feature type="transmembrane region" description="Helical" evidence="8">
    <location>
        <begin position="335"/>
        <end position="355"/>
    </location>
</feature>
<evidence type="ECO:0000256" key="7">
    <source>
        <dbReference type="ARBA" id="ARBA00023136"/>
    </source>
</evidence>
<dbReference type="AlphaFoldDB" id="A0A222FEL8"/>
<dbReference type="InterPro" id="IPR011701">
    <property type="entry name" value="MFS"/>
</dbReference>
<proteinExistence type="inferred from homology"/>
<dbReference type="GO" id="GO:0042910">
    <property type="term" value="F:xenobiotic transmembrane transporter activity"/>
    <property type="evidence" value="ECO:0007669"/>
    <property type="project" value="InterPro"/>
</dbReference>
<dbReference type="OrthoDB" id="9814303at2"/>
<dbReference type="Gene3D" id="1.20.1720.10">
    <property type="entry name" value="Multidrug resistance protein D"/>
    <property type="match status" value="1"/>
</dbReference>
<feature type="transmembrane region" description="Helical" evidence="8">
    <location>
        <begin position="69"/>
        <end position="88"/>
    </location>
</feature>
<evidence type="ECO:0000256" key="4">
    <source>
        <dbReference type="ARBA" id="ARBA00022475"/>
    </source>
</evidence>
<dbReference type="CDD" id="cd17320">
    <property type="entry name" value="MFS_MdfA_MDR_like"/>
    <property type="match status" value="1"/>
</dbReference>
<keyword evidence="8" id="KW-0997">Cell inner membrane</keyword>
<comment type="caution">
    <text evidence="8">Lacks conserved residue(s) required for the propagation of feature annotation.</text>
</comment>
<dbReference type="EMBL" id="CP022530">
    <property type="protein sequence ID" value="ASP37200.1"/>
    <property type="molecule type" value="Genomic_DNA"/>
</dbReference>
<dbReference type="RefSeq" id="WP_094058418.1">
    <property type="nucleotide sequence ID" value="NZ_CP022530.1"/>
</dbReference>
<dbReference type="InterPro" id="IPR020846">
    <property type="entry name" value="MFS_dom"/>
</dbReference>
<dbReference type="Pfam" id="PF07690">
    <property type="entry name" value="MFS_1"/>
    <property type="match status" value="1"/>
</dbReference>
<dbReference type="GO" id="GO:0005886">
    <property type="term" value="C:plasma membrane"/>
    <property type="evidence" value="ECO:0007669"/>
    <property type="project" value="UniProtKB-SubCell"/>
</dbReference>
<dbReference type="PROSITE" id="PS00216">
    <property type="entry name" value="SUGAR_TRANSPORT_1"/>
    <property type="match status" value="1"/>
</dbReference>
<keyword evidence="11" id="KW-1185">Reference proteome</keyword>
<feature type="transmembrane region" description="Helical" evidence="8">
    <location>
        <begin position="269"/>
        <end position="293"/>
    </location>
</feature>
<evidence type="ECO:0000256" key="5">
    <source>
        <dbReference type="ARBA" id="ARBA00022692"/>
    </source>
</evidence>
<gene>
    <name evidence="10" type="ORF">CHH28_00205</name>
</gene>
<dbReference type="GO" id="GO:1990961">
    <property type="term" value="P:xenobiotic detoxification by transmembrane export across the plasma membrane"/>
    <property type="evidence" value="ECO:0007669"/>
    <property type="project" value="InterPro"/>
</dbReference>
<evidence type="ECO:0000313" key="11">
    <source>
        <dbReference type="Proteomes" id="UP000202440"/>
    </source>
</evidence>
<feature type="transmembrane region" description="Helical" evidence="8">
    <location>
        <begin position="240"/>
        <end position="257"/>
    </location>
</feature>
<organism evidence="10 11">
    <name type="scientific">Bacterioplanes sanyensis</name>
    <dbReference type="NCBI Taxonomy" id="1249553"/>
    <lineage>
        <taxon>Bacteria</taxon>
        <taxon>Pseudomonadati</taxon>
        <taxon>Pseudomonadota</taxon>
        <taxon>Gammaproteobacteria</taxon>
        <taxon>Oceanospirillales</taxon>
        <taxon>Oceanospirillaceae</taxon>
        <taxon>Bacterioplanes</taxon>
    </lineage>
</organism>
<comment type="subcellular location">
    <subcellularLocation>
        <location evidence="8">Cell inner membrane</location>
        <topology evidence="8">Multi-pass membrane protein</topology>
    </subcellularLocation>
    <subcellularLocation>
        <location evidence="1">Cell membrane</location>
        <topology evidence="1">Multi-pass membrane protein</topology>
    </subcellularLocation>
</comment>
<comment type="similarity">
    <text evidence="2 8">Belongs to the major facilitator superfamily. Bcr/CmlA family.</text>
</comment>
<evidence type="ECO:0000259" key="9">
    <source>
        <dbReference type="PROSITE" id="PS50850"/>
    </source>
</evidence>
<feature type="transmembrane region" description="Helical" evidence="8">
    <location>
        <begin position="207"/>
        <end position="228"/>
    </location>
</feature>
<dbReference type="NCBIfam" id="TIGR00710">
    <property type="entry name" value="efflux_Bcr_CflA"/>
    <property type="match status" value="1"/>
</dbReference>
<evidence type="ECO:0000256" key="1">
    <source>
        <dbReference type="ARBA" id="ARBA00004651"/>
    </source>
</evidence>
<feature type="transmembrane region" description="Helical" evidence="8">
    <location>
        <begin position="94"/>
        <end position="115"/>
    </location>
</feature>
<dbReference type="NCBIfam" id="NF008314">
    <property type="entry name" value="PRK11102.1"/>
    <property type="match status" value="1"/>
</dbReference>
<keyword evidence="5 8" id="KW-0812">Transmembrane</keyword>
<feature type="transmembrane region" description="Helical" evidence="8">
    <location>
        <begin position="158"/>
        <end position="178"/>
    </location>
</feature>
<dbReference type="InterPro" id="IPR005829">
    <property type="entry name" value="Sugar_transporter_CS"/>
</dbReference>
<dbReference type="PANTHER" id="PTHR23502:SF132">
    <property type="entry name" value="POLYAMINE TRANSPORTER 2-RELATED"/>
    <property type="match status" value="1"/>
</dbReference>
<evidence type="ECO:0000256" key="3">
    <source>
        <dbReference type="ARBA" id="ARBA00022448"/>
    </source>
</evidence>
<evidence type="ECO:0000256" key="2">
    <source>
        <dbReference type="ARBA" id="ARBA00006236"/>
    </source>
</evidence>
<feature type="transmembrane region" description="Helical" evidence="8">
    <location>
        <begin position="361"/>
        <end position="381"/>
    </location>
</feature>
<keyword evidence="4" id="KW-1003">Cell membrane</keyword>
<dbReference type="PROSITE" id="PS50850">
    <property type="entry name" value="MFS"/>
    <property type="match status" value="1"/>
</dbReference>
<keyword evidence="7 8" id="KW-0472">Membrane</keyword>
<dbReference type="SUPFAM" id="SSF103473">
    <property type="entry name" value="MFS general substrate transporter"/>
    <property type="match status" value="1"/>
</dbReference>
<dbReference type="InterPro" id="IPR036259">
    <property type="entry name" value="MFS_trans_sf"/>
</dbReference>
<evidence type="ECO:0000313" key="10">
    <source>
        <dbReference type="EMBL" id="ASP37200.1"/>
    </source>
</evidence>
<keyword evidence="6 8" id="KW-1133">Transmembrane helix</keyword>
<dbReference type="Proteomes" id="UP000202440">
    <property type="component" value="Chromosome"/>
</dbReference>
<dbReference type="PANTHER" id="PTHR23502">
    <property type="entry name" value="MAJOR FACILITATOR SUPERFAMILY"/>
    <property type="match status" value="1"/>
</dbReference>
<sequence length="393" mass="43306">MPLPLLLALLTAIAPLAIDMYLPAVAAMAIDLNSEIHQVELSVSTFLLGYAAGQLLGGPMSDRFGRKPVILLGLTLYFIASVSLVYISDLDSLLWWRAIQAVGGGLATVNSPAVVRDRYQGDDIARTLSMVAMIMMMAPLLAPALGAVIVTLGDWRDIFIVLAIYALFVIVVVATTLPESHPPERRVRQSPWQNYWQVLCHKPSQPYILALAFAFSTMFVFITAAPFLYLEYYQRPPSQFAWLFGANILVMMTLNRLNVWLLPRFGSHVLLQAGTALQLCATALLVLVTWLLPSPPLELVLPLIMFSVGSLGLIAANAFSIVLQHFRSISGSATALIGVTEFLIGALFGWCWTLLHDYSARPMMLMMLFSASLAFSLVWMANRRQHYPTCATN</sequence>
<evidence type="ECO:0000256" key="6">
    <source>
        <dbReference type="ARBA" id="ARBA00022989"/>
    </source>
</evidence>
<feature type="domain" description="Major facilitator superfamily (MFS) profile" evidence="9">
    <location>
        <begin position="3"/>
        <end position="384"/>
    </location>
</feature>
<feature type="transmembrane region" description="Helical" evidence="8">
    <location>
        <begin position="127"/>
        <end position="152"/>
    </location>
</feature>
<dbReference type="KEGG" id="bsan:CHH28_00205"/>
<reference evidence="10 11" key="1">
    <citation type="submission" date="2017-07" db="EMBL/GenBank/DDBJ databases">
        <title>Annotated genome sequence of Bacterioplanes sanyensis isolated from Red Sea.</title>
        <authorList>
            <person name="Rehman Z.U."/>
        </authorList>
    </citation>
    <scope>NUCLEOTIDE SEQUENCE [LARGE SCALE GENOMIC DNA]</scope>
    <source>
        <strain evidence="10 11">NV9</strain>
    </source>
</reference>
<keyword evidence="3 8" id="KW-0813">Transport</keyword>
<dbReference type="InterPro" id="IPR004812">
    <property type="entry name" value="Efflux_drug-R_Bcr/CmlA"/>
</dbReference>
<feature type="transmembrane region" description="Helical" evidence="8">
    <location>
        <begin position="299"/>
        <end position="323"/>
    </location>
</feature>
<accession>A0A222FEL8</accession>